<gene>
    <name evidence="3" type="ORF">Plil01_001860300</name>
</gene>
<protein>
    <submittedName>
        <fullName evidence="3">Unnamed protein product</fullName>
    </submittedName>
</protein>
<organism evidence="3 4">
    <name type="scientific">Phytophthora lilii</name>
    <dbReference type="NCBI Taxonomy" id="2077276"/>
    <lineage>
        <taxon>Eukaryota</taxon>
        <taxon>Sar</taxon>
        <taxon>Stramenopiles</taxon>
        <taxon>Oomycota</taxon>
        <taxon>Peronosporomycetes</taxon>
        <taxon>Peronosporales</taxon>
        <taxon>Peronosporaceae</taxon>
        <taxon>Phytophthora</taxon>
    </lineage>
</organism>
<evidence type="ECO:0000259" key="2">
    <source>
        <dbReference type="Pfam" id="PF20209"/>
    </source>
</evidence>
<feature type="compositionally biased region" description="Polar residues" evidence="1">
    <location>
        <begin position="37"/>
        <end position="55"/>
    </location>
</feature>
<evidence type="ECO:0000256" key="1">
    <source>
        <dbReference type="SAM" id="MobiDB-lite"/>
    </source>
</evidence>
<sequence>MTKRATAVAPGMKPTRKQLTLNDIENSEEIDRKQRTADTVNRNQIAQNWSQTSGNSRRRKCGDRQQSLDADLDAEGTTRTPSWIRVSGLCIQCVPGELVELNWMESKLIRLGISFTTCVNLYTNQQEFTRGNAVNYWNNVTEMTHSLPRPLSRSGIVLLRSKNSKGEHLV</sequence>
<name>A0A9W6YL61_9STRA</name>
<keyword evidence="4" id="KW-1185">Reference proteome</keyword>
<evidence type="ECO:0000313" key="3">
    <source>
        <dbReference type="EMBL" id="GMF66048.1"/>
    </source>
</evidence>
<feature type="region of interest" description="Disordered" evidence="1">
    <location>
        <begin position="24"/>
        <end position="74"/>
    </location>
</feature>
<dbReference type="EMBL" id="BSXW01012532">
    <property type="protein sequence ID" value="GMF66048.1"/>
    <property type="molecule type" value="Genomic_DNA"/>
</dbReference>
<dbReference type="Proteomes" id="UP001165083">
    <property type="component" value="Unassembled WGS sequence"/>
</dbReference>
<evidence type="ECO:0000313" key="4">
    <source>
        <dbReference type="Proteomes" id="UP001165083"/>
    </source>
</evidence>
<feature type="domain" description="DUF6570" evidence="2">
    <location>
        <begin position="88"/>
        <end position="153"/>
    </location>
</feature>
<accession>A0A9W6YL61</accession>
<dbReference type="Pfam" id="PF20209">
    <property type="entry name" value="DUF6570"/>
    <property type="match status" value="1"/>
</dbReference>
<reference evidence="3" key="1">
    <citation type="submission" date="2023-04" db="EMBL/GenBank/DDBJ databases">
        <title>Phytophthora lilii NBRC 32176.</title>
        <authorList>
            <person name="Ichikawa N."/>
            <person name="Sato H."/>
            <person name="Tonouchi N."/>
        </authorList>
    </citation>
    <scope>NUCLEOTIDE SEQUENCE</scope>
    <source>
        <strain evidence="3">NBRC 32176</strain>
    </source>
</reference>
<dbReference type="InterPro" id="IPR046700">
    <property type="entry name" value="DUF6570"/>
</dbReference>
<comment type="caution">
    <text evidence="3">The sequence shown here is derived from an EMBL/GenBank/DDBJ whole genome shotgun (WGS) entry which is preliminary data.</text>
</comment>
<dbReference type="AlphaFoldDB" id="A0A9W6YL61"/>
<proteinExistence type="predicted"/>
<dbReference type="OrthoDB" id="3257061at2759"/>